<sequence>MKIDKIDPPARVKFVRYSWAGGSPVGDWAGNPRAESQGAIVG</sequence>
<reference evidence="2 3" key="1">
    <citation type="journal article" date="2014" name="Emerg. Infect. Dis.">
        <title>High-level Relatedness among Mycobacterium abscessus subsp. massiliense Strains from Widely Separated Outbreaks.</title>
        <authorList>
            <person name="Tettelin H."/>
            <person name="Davidson R.M."/>
            <person name="Agrawal S."/>
            <person name="Aitken M.L."/>
            <person name="Shallom S."/>
            <person name="Hasan N.A."/>
            <person name="Strong M."/>
            <person name="Nogueira de Moura V.C."/>
            <person name="De Groote M.A."/>
            <person name="Duarte R.S."/>
            <person name="Hine E."/>
            <person name="Parankush S."/>
            <person name="Su Q."/>
            <person name="Daugherty S.C."/>
            <person name="Fraser C.M."/>
            <person name="Brown-Elliott B.A."/>
            <person name="Wallace R.J.Jr."/>
            <person name="Holland S.M."/>
            <person name="Sampaio E.P."/>
            <person name="Olivier K.N."/>
            <person name="Jackson M."/>
            <person name="Zelazny A.M."/>
        </authorList>
    </citation>
    <scope>NUCLEOTIDE SEQUENCE [LARGE SCALE GENOMIC DNA]</scope>
    <source>
        <strain evidence="2 3">MAB_091912_2446</strain>
    </source>
</reference>
<name>A0A829MBV6_9MYCO</name>
<evidence type="ECO:0000313" key="3">
    <source>
        <dbReference type="Proteomes" id="UP000018502"/>
    </source>
</evidence>
<dbReference type="EMBL" id="AYTF01000001">
    <property type="protein sequence ID" value="ESV65669.1"/>
    <property type="molecule type" value="Genomic_DNA"/>
</dbReference>
<protein>
    <submittedName>
        <fullName evidence="2">Uncharacterized protein</fullName>
    </submittedName>
</protein>
<feature type="region of interest" description="Disordered" evidence="1">
    <location>
        <begin position="22"/>
        <end position="42"/>
    </location>
</feature>
<proteinExistence type="predicted"/>
<organism evidence="2 3">
    <name type="scientific">Mycobacteroides abscessus MAB_091912_2446</name>
    <dbReference type="NCBI Taxonomy" id="1335414"/>
    <lineage>
        <taxon>Bacteria</taxon>
        <taxon>Bacillati</taxon>
        <taxon>Actinomycetota</taxon>
        <taxon>Actinomycetes</taxon>
        <taxon>Mycobacteriales</taxon>
        <taxon>Mycobacteriaceae</taxon>
        <taxon>Mycobacteroides</taxon>
        <taxon>Mycobacteroides abscessus</taxon>
    </lineage>
</organism>
<evidence type="ECO:0000256" key="1">
    <source>
        <dbReference type="SAM" id="MobiDB-lite"/>
    </source>
</evidence>
<evidence type="ECO:0000313" key="2">
    <source>
        <dbReference type="EMBL" id="ESV65669.1"/>
    </source>
</evidence>
<accession>A0A829MBV6</accession>
<comment type="caution">
    <text evidence="2">The sequence shown here is derived from an EMBL/GenBank/DDBJ whole genome shotgun (WGS) entry which is preliminary data.</text>
</comment>
<dbReference type="AlphaFoldDB" id="A0A829MBV6"/>
<gene>
    <name evidence="2" type="ORF">L833_3062</name>
</gene>
<dbReference type="Proteomes" id="UP000018502">
    <property type="component" value="Unassembled WGS sequence"/>
</dbReference>